<reference evidence="2" key="1">
    <citation type="submission" date="2018-05" db="EMBL/GenBank/DDBJ databases">
        <authorList>
            <person name="Li X."/>
        </authorList>
    </citation>
    <scope>NUCLEOTIDE SEQUENCE [LARGE SCALE GENOMIC DNA]</scope>
    <source>
        <strain evidence="2">LX32</strain>
    </source>
</reference>
<dbReference type="Proteomes" id="UP000249254">
    <property type="component" value="Unassembled WGS sequence"/>
</dbReference>
<dbReference type="InterPro" id="IPR016155">
    <property type="entry name" value="Mopterin_synth/thiamin_S_b"/>
</dbReference>
<evidence type="ECO:0000313" key="2">
    <source>
        <dbReference type="Proteomes" id="UP000249254"/>
    </source>
</evidence>
<dbReference type="Pfam" id="PF02597">
    <property type="entry name" value="ThiS"/>
    <property type="match status" value="1"/>
</dbReference>
<dbReference type="SUPFAM" id="SSF54285">
    <property type="entry name" value="MoaD/ThiS"/>
    <property type="match status" value="1"/>
</dbReference>
<dbReference type="InterPro" id="IPR012675">
    <property type="entry name" value="Beta-grasp_dom_sf"/>
</dbReference>
<dbReference type="RefSeq" id="WP_111527027.1">
    <property type="nucleotide sequence ID" value="NZ_JBHRSG010000001.1"/>
</dbReference>
<protein>
    <submittedName>
        <fullName evidence="1">Molybdopterin synthase sulfur carrier subunit</fullName>
    </submittedName>
</protein>
<comment type="caution">
    <text evidence="1">The sequence shown here is derived from an EMBL/GenBank/DDBJ whole genome shotgun (WGS) entry which is preliminary data.</text>
</comment>
<accession>A0A328AFG8</accession>
<dbReference type="AlphaFoldDB" id="A0A328AFG8"/>
<dbReference type="CDD" id="cd00754">
    <property type="entry name" value="Ubl_MoaD"/>
    <property type="match status" value="1"/>
</dbReference>
<dbReference type="OrthoDB" id="9800712at2"/>
<keyword evidence="2" id="KW-1185">Reference proteome</keyword>
<sequence length="80" mass="8423">MARVLLFGPLRDVAGWREREITEAASIAALKAILAEEDERLGEALSAPGIQVALDQAIVRGDRPLGPATEVAFLPPMSGG</sequence>
<proteinExistence type="predicted"/>
<dbReference type="EMBL" id="QFYQ01000001">
    <property type="protein sequence ID" value="RAK53275.1"/>
    <property type="molecule type" value="Genomic_DNA"/>
</dbReference>
<dbReference type="InterPro" id="IPR003749">
    <property type="entry name" value="ThiS/MoaD-like"/>
</dbReference>
<evidence type="ECO:0000313" key="1">
    <source>
        <dbReference type="EMBL" id="RAK53275.1"/>
    </source>
</evidence>
<organism evidence="1 2">
    <name type="scientific">Phenylobacterium soli</name>
    <dbReference type="NCBI Taxonomy" id="2170551"/>
    <lineage>
        <taxon>Bacteria</taxon>
        <taxon>Pseudomonadati</taxon>
        <taxon>Pseudomonadota</taxon>
        <taxon>Alphaproteobacteria</taxon>
        <taxon>Caulobacterales</taxon>
        <taxon>Caulobacteraceae</taxon>
        <taxon>Phenylobacterium</taxon>
    </lineage>
</organism>
<name>A0A328AFG8_9CAUL</name>
<gene>
    <name evidence="1" type="ORF">DJ017_01395</name>
</gene>
<dbReference type="Gene3D" id="3.10.20.30">
    <property type="match status" value="1"/>
</dbReference>